<gene>
    <name evidence="1" type="ORF">S12H4_26059</name>
</gene>
<comment type="caution">
    <text evidence="1">The sequence shown here is derived from an EMBL/GenBank/DDBJ whole genome shotgun (WGS) entry which is preliminary data.</text>
</comment>
<evidence type="ECO:0000313" key="1">
    <source>
        <dbReference type="EMBL" id="GAI79477.1"/>
    </source>
</evidence>
<name>X1RFL8_9ZZZZ</name>
<reference evidence="1" key="1">
    <citation type="journal article" date="2014" name="Front. Microbiol.">
        <title>High frequency of phylogenetically diverse reductive dehalogenase-homologous genes in deep subseafloor sedimentary metagenomes.</title>
        <authorList>
            <person name="Kawai M."/>
            <person name="Futagami T."/>
            <person name="Toyoda A."/>
            <person name="Takaki Y."/>
            <person name="Nishi S."/>
            <person name="Hori S."/>
            <person name="Arai W."/>
            <person name="Tsubouchi T."/>
            <person name="Morono Y."/>
            <person name="Uchiyama I."/>
            <person name="Ito T."/>
            <person name="Fujiyama A."/>
            <person name="Inagaki F."/>
            <person name="Takami H."/>
        </authorList>
    </citation>
    <scope>NUCLEOTIDE SEQUENCE</scope>
    <source>
        <strain evidence="1">Expedition CK06-06</strain>
    </source>
</reference>
<sequence>MSGTFDDTNRQAIPRCLDYSTACALGLLRIAREHERIIRPEFQKFRAISKWQESHNIYTAVDLLAEALILKDFKSEHAIEAADYVLNKSKTTNTVLNELASHFLEQPSKQNIQSTQISEPQIAYPAIANLKKSIRFYDRNPIAWCDMALYYATLAQMDKARTAMKVALNLAPNNRFILRSASSCFNHLREPDRAVSILRRSPLHLLDP</sequence>
<dbReference type="InterPro" id="IPR011990">
    <property type="entry name" value="TPR-like_helical_dom_sf"/>
</dbReference>
<dbReference type="EMBL" id="BARW01014746">
    <property type="protein sequence ID" value="GAI79477.1"/>
    <property type="molecule type" value="Genomic_DNA"/>
</dbReference>
<protein>
    <submittedName>
        <fullName evidence="1">Uncharacterized protein</fullName>
    </submittedName>
</protein>
<dbReference type="InterPro" id="IPR019734">
    <property type="entry name" value="TPR_rpt"/>
</dbReference>
<dbReference type="Gene3D" id="1.25.40.10">
    <property type="entry name" value="Tetratricopeptide repeat domain"/>
    <property type="match status" value="1"/>
</dbReference>
<accession>X1RFL8</accession>
<dbReference type="SUPFAM" id="SSF48452">
    <property type="entry name" value="TPR-like"/>
    <property type="match status" value="1"/>
</dbReference>
<dbReference type="PROSITE" id="PS50005">
    <property type="entry name" value="TPR"/>
    <property type="match status" value="1"/>
</dbReference>
<dbReference type="AlphaFoldDB" id="X1RFL8"/>
<organism evidence="1">
    <name type="scientific">marine sediment metagenome</name>
    <dbReference type="NCBI Taxonomy" id="412755"/>
    <lineage>
        <taxon>unclassified sequences</taxon>
        <taxon>metagenomes</taxon>
        <taxon>ecological metagenomes</taxon>
    </lineage>
</organism>
<feature type="non-terminal residue" evidence="1">
    <location>
        <position position="208"/>
    </location>
</feature>
<proteinExistence type="predicted"/>